<sequence>MTGVTSAPGHESFEFDVRSTILSSPPISSLSSPPSNTLVLLDITEISLLLSSADKNSLPPLDPPSSPTARILKRDWLHKHHTGVTAVVASLFISDHVYKFASLRNQ</sequence>
<evidence type="ECO:0000313" key="2">
    <source>
        <dbReference type="Proteomes" id="UP000091857"/>
    </source>
</evidence>
<dbReference type="Proteomes" id="UP000091857">
    <property type="component" value="Chromosome 8"/>
</dbReference>
<evidence type="ECO:0000313" key="1">
    <source>
        <dbReference type="EMBL" id="KAG8649729.1"/>
    </source>
</evidence>
<dbReference type="EMBL" id="CM004394">
    <property type="protein sequence ID" value="KAG8649729.1"/>
    <property type="molecule type" value="Genomic_DNA"/>
</dbReference>
<keyword evidence="2" id="KW-1185">Reference proteome</keyword>
<protein>
    <submittedName>
        <fullName evidence="1">Uncharacterized protein</fullName>
    </submittedName>
</protein>
<organism evidence="1 2">
    <name type="scientific">Manihot esculenta</name>
    <name type="common">Cassava</name>
    <name type="synonym">Jatropha manihot</name>
    <dbReference type="NCBI Taxonomy" id="3983"/>
    <lineage>
        <taxon>Eukaryota</taxon>
        <taxon>Viridiplantae</taxon>
        <taxon>Streptophyta</taxon>
        <taxon>Embryophyta</taxon>
        <taxon>Tracheophyta</taxon>
        <taxon>Spermatophyta</taxon>
        <taxon>Magnoliopsida</taxon>
        <taxon>eudicotyledons</taxon>
        <taxon>Gunneridae</taxon>
        <taxon>Pentapetalae</taxon>
        <taxon>rosids</taxon>
        <taxon>fabids</taxon>
        <taxon>Malpighiales</taxon>
        <taxon>Euphorbiaceae</taxon>
        <taxon>Crotonoideae</taxon>
        <taxon>Manihoteae</taxon>
        <taxon>Manihot</taxon>
    </lineage>
</organism>
<gene>
    <name evidence="1" type="ORF">MANES_08G128711v8</name>
</gene>
<proteinExistence type="predicted"/>
<reference evidence="2" key="1">
    <citation type="journal article" date="2016" name="Nat. Biotechnol.">
        <title>Sequencing wild and cultivated cassava and related species reveals extensive interspecific hybridization and genetic diversity.</title>
        <authorList>
            <person name="Bredeson J.V."/>
            <person name="Lyons J.B."/>
            <person name="Prochnik S.E."/>
            <person name="Wu G.A."/>
            <person name="Ha C.M."/>
            <person name="Edsinger-Gonzales E."/>
            <person name="Grimwood J."/>
            <person name="Schmutz J."/>
            <person name="Rabbi I.Y."/>
            <person name="Egesi C."/>
            <person name="Nauluvula P."/>
            <person name="Lebot V."/>
            <person name="Ndunguru J."/>
            <person name="Mkamilo G."/>
            <person name="Bart R.S."/>
            <person name="Setter T.L."/>
            <person name="Gleadow R.M."/>
            <person name="Kulakow P."/>
            <person name="Ferguson M.E."/>
            <person name="Rounsley S."/>
            <person name="Rokhsar D.S."/>
        </authorList>
    </citation>
    <scope>NUCLEOTIDE SEQUENCE [LARGE SCALE GENOMIC DNA]</scope>
    <source>
        <strain evidence="2">cv. AM560-2</strain>
    </source>
</reference>
<accession>A0ACB7HAD2</accession>
<comment type="caution">
    <text evidence="1">The sequence shown here is derived from an EMBL/GenBank/DDBJ whole genome shotgun (WGS) entry which is preliminary data.</text>
</comment>
<name>A0ACB7HAD2_MANES</name>